<evidence type="ECO:0000256" key="3">
    <source>
        <dbReference type="ARBA" id="ARBA00022840"/>
    </source>
</evidence>
<dbReference type="InterPro" id="IPR003593">
    <property type="entry name" value="AAA+_ATPase"/>
</dbReference>
<evidence type="ECO:0000259" key="4">
    <source>
        <dbReference type="PROSITE" id="PS50893"/>
    </source>
</evidence>
<keyword evidence="2" id="KW-0547">Nucleotide-binding</keyword>
<dbReference type="InterPro" id="IPR027417">
    <property type="entry name" value="P-loop_NTPase"/>
</dbReference>
<dbReference type="GO" id="GO:0016887">
    <property type="term" value="F:ATP hydrolysis activity"/>
    <property type="evidence" value="ECO:0007669"/>
    <property type="project" value="InterPro"/>
</dbReference>
<dbReference type="GO" id="GO:0005524">
    <property type="term" value="F:ATP binding"/>
    <property type="evidence" value="ECO:0007669"/>
    <property type="project" value="UniProtKB-KW"/>
</dbReference>
<dbReference type="PROSITE" id="PS50893">
    <property type="entry name" value="ABC_TRANSPORTER_2"/>
    <property type="match status" value="1"/>
</dbReference>
<dbReference type="GeneID" id="43345165"/>
<dbReference type="GO" id="GO:0005886">
    <property type="term" value="C:plasma membrane"/>
    <property type="evidence" value="ECO:0007669"/>
    <property type="project" value="TreeGrafter"/>
</dbReference>
<reference evidence="5 6" key="1">
    <citation type="submission" date="2013-04" db="EMBL/GenBank/DDBJ databases">
        <title>The Genome Sequence of Paenibacillus barengoltzii G22.</title>
        <authorList>
            <consortium name="The Broad Institute Genomics Platform"/>
            <consortium name="The Broad Institute Genome Sequencing Center for Infectious Disease"/>
            <person name="Earl A."/>
            <person name="Xavier R."/>
            <person name="Elson C."/>
            <person name="Duck W."/>
            <person name="Walker B."/>
            <person name="Young S."/>
            <person name="Zeng Q."/>
            <person name="Gargeya S."/>
            <person name="Fitzgerald M."/>
            <person name="Haas B."/>
            <person name="Abouelleil A."/>
            <person name="Allen A.W."/>
            <person name="Alvarado L."/>
            <person name="Arachchi H.M."/>
            <person name="Berlin A.M."/>
            <person name="Chapman S.B."/>
            <person name="Gainer-Dewar J."/>
            <person name="Goldberg J."/>
            <person name="Griggs A."/>
            <person name="Gujja S."/>
            <person name="Hansen M."/>
            <person name="Howarth C."/>
            <person name="Imamovic A."/>
            <person name="Ireland A."/>
            <person name="Larimer J."/>
            <person name="McCowan C."/>
            <person name="Murphy C."/>
            <person name="Pearson M."/>
            <person name="Poon T.W."/>
            <person name="Priest M."/>
            <person name="Roberts A."/>
            <person name="Saif S."/>
            <person name="Shea T."/>
            <person name="Sisk P."/>
            <person name="Sykes S."/>
            <person name="Wortman J."/>
            <person name="Nusbaum C."/>
            <person name="Birren B."/>
        </authorList>
    </citation>
    <scope>NUCLEOTIDE SEQUENCE [LARGE SCALE GENOMIC DNA]</scope>
    <source>
        <strain evidence="5 6">G22</strain>
    </source>
</reference>
<dbReference type="SMART" id="SM00382">
    <property type="entry name" value="AAA"/>
    <property type="match status" value="1"/>
</dbReference>
<dbReference type="FunFam" id="3.40.50.300:FF:000032">
    <property type="entry name" value="Export ABC transporter ATP-binding protein"/>
    <property type="match status" value="1"/>
</dbReference>
<dbReference type="EMBL" id="ASSZ01000020">
    <property type="protein sequence ID" value="EOS56092.1"/>
    <property type="molecule type" value="Genomic_DNA"/>
</dbReference>
<keyword evidence="3" id="KW-0067">ATP-binding</keyword>
<accession>R9LK13</accession>
<dbReference type="InterPro" id="IPR015854">
    <property type="entry name" value="ABC_transpr_LolD-like"/>
</dbReference>
<proteinExistence type="predicted"/>
<dbReference type="Pfam" id="PF00005">
    <property type="entry name" value="ABC_tran"/>
    <property type="match status" value="1"/>
</dbReference>
<dbReference type="HOGENOM" id="CLU_000604_1_22_9"/>
<comment type="caution">
    <text evidence="5">The sequence shown here is derived from an EMBL/GenBank/DDBJ whole genome shotgun (WGS) entry which is preliminary data.</text>
</comment>
<dbReference type="InterPro" id="IPR003439">
    <property type="entry name" value="ABC_transporter-like_ATP-bd"/>
</dbReference>
<evidence type="ECO:0000256" key="2">
    <source>
        <dbReference type="ARBA" id="ARBA00022741"/>
    </source>
</evidence>
<name>R9LK13_9BACL</name>
<dbReference type="InterPro" id="IPR017911">
    <property type="entry name" value="MacB-like_ATP-bd"/>
</dbReference>
<dbReference type="PROSITE" id="PS00211">
    <property type="entry name" value="ABC_TRANSPORTER_1"/>
    <property type="match status" value="1"/>
</dbReference>
<keyword evidence="1" id="KW-0813">Transport</keyword>
<dbReference type="Gene3D" id="3.40.50.300">
    <property type="entry name" value="P-loop containing nucleotide triphosphate hydrolases"/>
    <property type="match status" value="1"/>
</dbReference>
<evidence type="ECO:0000256" key="1">
    <source>
        <dbReference type="ARBA" id="ARBA00022448"/>
    </source>
</evidence>
<dbReference type="OrthoDB" id="9791546at2"/>
<protein>
    <recommendedName>
        <fullName evidence="4">ABC transporter domain-containing protein</fullName>
    </recommendedName>
</protein>
<dbReference type="STRING" id="1235795.C812_02154"/>
<gene>
    <name evidence="5" type="ORF">C812_02154</name>
</gene>
<evidence type="ECO:0000313" key="5">
    <source>
        <dbReference type="EMBL" id="EOS56092.1"/>
    </source>
</evidence>
<dbReference type="PANTHER" id="PTHR24220">
    <property type="entry name" value="IMPORT ATP-BINDING PROTEIN"/>
    <property type="match status" value="1"/>
</dbReference>
<dbReference type="GO" id="GO:0098796">
    <property type="term" value="C:membrane protein complex"/>
    <property type="evidence" value="ECO:0007669"/>
    <property type="project" value="UniProtKB-ARBA"/>
</dbReference>
<sequence length="223" mass="25056">MLIELAGITKCYKNGSQYVNILEDLNLKIHEGESIAIKGKSGCGKSTLLNIIGGLLPFDKGVMLFNGTDISKLTENQRAEYRKKNIGFVTQNFHLLDDRNVFENIALPLQYLGMPKHQIKARVEEILYDLDIEYTIKREISTLSGGERQRVAIGRAIVKRPLLLLADEPTGSLDEQTEESILKIFSSLHQQGVTLVIVTHDDTVAKSCQHIYKLQHKELHSVS</sequence>
<feature type="domain" description="ABC transporter" evidence="4">
    <location>
        <begin position="3"/>
        <end position="222"/>
    </location>
</feature>
<dbReference type="PANTHER" id="PTHR24220:SF86">
    <property type="entry name" value="ABC TRANSPORTER ABCH.1"/>
    <property type="match status" value="1"/>
</dbReference>
<dbReference type="AlphaFoldDB" id="R9LK13"/>
<evidence type="ECO:0000313" key="6">
    <source>
        <dbReference type="Proteomes" id="UP000019598"/>
    </source>
</evidence>
<dbReference type="RefSeq" id="WP_016312641.1">
    <property type="nucleotide sequence ID" value="NZ_KE159653.1"/>
</dbReference>
<organism evidence="5 6">
    <name type="scientific">Paenibacillus barengoltzii G22</name>
    <dbReference type="NCBI Taxonomy" id="1235795"/>
    <lineage>
        <taxon>Bacteria</taxon>
        <taxon>Bacillati</taxon>
        <taxon>Bacillota</taxon>
        <taxon>Bacilli</taxon>
        <taxon>Bacillales</taxon>
        <taxon>Paenibacillaceae</taxon>
        <taxon>Paenibacillus</taxon>
    </lineage>
</organism>
<dbReference type="SUPFAM" id="SSF52540">
    <property type="entry name" value="P-loop containing nucleoside triphosphate hydrolases"/>
    <property type="match status" value="1"/>
</dbReference>
<dbReference type="Proteomes" id="UP000019598">
    <property type="component" value="Unassembled WGS sequence"/>
</dbReference>
<dbReference type="CDD" id="cd03255">
    <property type="entry name" value="ABC_MJ0796_LolCDE_FtsE"/>
    <property type="match status" value="1"/>
</dbReference>
<dbReference type="GO" id="GO:0022857">
    <property type="term" value="F:transmembrane transporter activity"/>
    <property type="evidence" value="ECO:0007669"/>
    <property type="project" value="TreeGrafter"/>
</dbReference>
<dbReference type="InterPro" id="IPR017871">
    <property type="entry name" value="ABC_transporter-like_CS"/>
</dbReference>